<sequence>MASFHYSLLFLLPILIISASNAQTPITLPIQKDPKTTQFYTTIQMGSNRATINTVIDLGGPFLWFSCNDYVSNTYAPIPCGSAKCEVAKGIGCVGCNLPPRPGCTNDTCGASPYNPYLDMLVSQGFAEDTLYAKNRVPQFLFSCMDKDFLEGLASGATGMLGLARTEISFHKQVVGKFNLPHKFSLCFPSSGIGKLSIGPGSGPAISKLLKTTPLIINPVSTYPIYVTGDPSDEYFIDVKSIRVNGEELSVKNSYFSIDENGVGGTKISTIRNFTALHNSIYKPFTRAFVKAAANMKIKSVAAVNPFRACFSSDSISKNPSGPLVPDIDLVLPGKDVYWRIKGANSMVEIDRKITCLGFVDGGSNPRTSVVIGAHQLEDNFLEFDLVKSQLRFSSSLLTQNKSCSRL</sequence>
<dbReference type="Pfam" id="PF14541">
    <property type="entry name" value="TAXi_C"/>
    <property type="match status" value="1"/>
</dbReference>
<dbReference type="InterPro" id="IPR032861">
    <property type="entry name" value="TAXi_N"/>
</dbReference>
<name>A0ABR0V544_REHGL</name>
<gene>
    <name evidence="4" type="ORF">DH2020_035942</name>
</gene>
<dbReference type="PANTHER" id="PTHR47965">
    <property type="entry name" value="ASPARTYL PROTEASE-RELATED"/>
    <property type="match status" value="1"/>
</dbReference>
<keyword evidence="2" id="KW-0732">Signal</keyword>
<keyword evidence="5" id="KW-1185">Reference proteome</keyword>
<reference evidence="4 5" key="1">
    <citation type="journal article" date="2021" name="Comput. Struct. Biotechnol. J.">
        <title>De novo genome assembly of the potent medicinal plant Rehmannia glutinosa using nanopore technology.</title>
        <authorList>
            <person name="Ma L."/>
            <person name="Dong C."/>
            <person name="Song C."/>
            <person name="Wang X."/>
            <person name="Zheng X."/>
            <person name="Niu Y."/>
            <person name="Chen S."/>
            <person name="Feng W."/>
        </authorList>
    </citation>
    <scope>NUCLEOTIDE SEQUENCE [LARGE SCALE GENOMIC DNA]</scope>
    <source>
        <strain evidence="4">DH-2019</strain>
    </source>
</reference>
<comment type="similarity">
    <text evidence="1">Belongs to the peptidase A1 family.</text>
</comment>
<dbReference type="Pfam" id="PF14543">
    <property type="entry name" value="TAXi_N"/>
    <property type="match status" value="1"/>
</dbReference>
<feature type="signal peptide" evidence="2">
    <location>
        <begin position="1"/>
        <end position="22"/>
    </location>
</feature>
<evidence type="ECO:0000313" key="5">
    <source>
        <dbReference type="Proteomes" id="UP001318860"/>
    </source>
</evidence>
<accession>A0ABR0V544</accession>
<dbReference type="PANTHER" id="PTHR47965:SF68">
    <property type="entry name" value="BASIC 7S GLOBULIN-LIKE"/>
    <property type="match status" value="1"/>
</dbReference>
<dbReference type="Gene3D" id="2.40.70.10">
    <property type="entry name" value="Acid Proteases"/>
    <property type="match status" value="2"/>
</dbReference>
<dbReference type="InterPro" id="IPR021109">
    <property type="entry name" value="Peptidase_aspartic_dom_sf"/>
</dbReference>
<dbReference type="InterPro" id="IPR001461">
    <property type="entry name" value="Aspartic_peptidase_A1"/>
</dbReference>
<dbReference type="PROSITE" id="PS51767">
    <property type="entry name" value="PEPTIDASE_A1"/>
    <property type="match status" value="1"/>
</dbReference>
<evidence type="ECO:0000313" key="4">
    <source>
        <dbReference type="EMBL" id="KAK6130322.1"/>
    </source>
</evidence>
<proteinExistence type="inferred from homology"/>
<dbReference type="InterPro" id="IPR032799">
    <property type="entry name" value="TAXi_C"/>
</dbReference>
<dbReference type="InterPro" id="IPR033121">
    <property type="entry name" value="PEPTIDASE_A1"/>
</dbReference>
<evidence type="ECO:0000256" key="2">
    <source>
        <dbReference type="SAM" id="SignalP"/>
    </source>
</evidence>
<comment type="caution">
    <text evidence="4">The sequence shown here is derived from an EMBL/GenBank/DDBJ whole genome shotgun (WGS) entry which is preliminary data.</text>
</comment>
<evidence type="ECO:0000256" key="1">
    <source>
        <dbReference type="ARBA" id="ARBA00007447"/>
    </source>
</evidence>
<dbReference type="Proteomes" id="UP001318860">
    <property type="component" value="Unassembled WGS sequence"/>
</dbReference>
<organism evidence="4 5">
    <name type="scientific">Rehmannia glutinosa</name>
    <name type="common">Chinese foxglove</name>
    <dbReference type="NCBI Taxonomy" id="99300"/>
    <lineage>
        <taxon>Eukaryota</taxon>
        <taxon>Viridiplantae</taxon>
        <taxon>Streptophyta</taxon>
        <taxon>Embryophyta</taxon>
        <taxon>Tracheophyta</taxon>
        <taxon>Spermatophyta</taxon>
        <taxon>Magnoliopsida</taxon>
        <taxon>eudicotyledons</taxon>
        <taxon>Gunneridae</taxon>
        <taxon>Pentapetalae</taxon>
        <taxon>asterids</taxon>
        <taxon>lamiids</taxon>
        <taxon>Lamiales</taxon>
        <taxon>Orobanchaceae</taxon>
        <taxon>Rehmannieae</taxon>
        <taxon>Rehmannia</taxon>
    </lineage>
</organism>
<protein>
    <recommendedName>
        <fullName evidence="3">Peptidase A1 domain-containing protein</fullName>
    </recommendedName>
</protein>
<dbReference type="SUPFAM" id="SSF50630">
    <property type="entry name" value="Acid proteases"/>
    <property type="match status" value="1"/>
</dbReference>
<feature type="domain" description="Peptidase A1" evidence="3">
    <location>
        <begin position="39"/>
        <end position="394"/>
    </location>
</feature>
<feature type="chain" id="PRO_5046347652" description="Peptidase A1 domain-containing protein" evidence="2">
    <location>
        <begin position="23"/>
        <end position="407"/>
    </location>
</feature>
<evidence type="ECO:0000259" key="3">
    <source>
        <dbReference type="PROSITE" id="PS51767"/>
    </source>
</evidence>
<dbReference type="EMBL" id="JABTTQ020001583">
    <property type="protein sequence ID" value="KAK6130322.1"/>
    <property type="molecule type" value="Genomic_DNA"/>
</dbReference>